<sequence>MQPLSTKKGSDEVFIKLGSDKDAQKKKENAERDERAKKVLHLSPLFRFIMFLISRYQGAEIPKSLFSIRV</sequence>
<evidence type="ECO:0000256" key="1">
    <source>
        <dbReference type="SAM" id="MobiDB-lite"/>
    </source>
</evidence>
<name>A0A0A9CZZ6_ARUDO</name>
<dbReference type="EMBL" id="GBRH01218920">
    <property type="protein sequence ID" value="JAD78975.1"/>
    <property type="molecule type" value="Transcribed_RNA"/>
</dbReference>
<dbReference type="AlphaFoldDB" id="A0A0A9CZZ6"/>
<feature type="compositionally biased region" description="Basic and acidic residues" evidence="1">
    <location>
        <begin position="8"/>
        <end position="33"/>
    </location>
</feature>
<reference evidence="2" key="2">
    <citation type="journal article" date="2015" name="Data Brief">
        <title>Shoot transcriptome of the giant reed, Arundo donax.</title>
        <authorList>
            <person name="Barrero R.A."/>
            <person name="Guerrero F.D."/>
            <person name="Moolhuijzen P."/>
            <person name="Goolsby J.A."/>
            <person name="Tidwell J."/>
            <person name="Bellgard S.E."/>
            <person name="Bellgard M.I."/>
        </authorList>
    </citation>
    <scope>NUCLEOTIDE SEQUENCE</scope>
    <source>
        <tissue evidence="2">Shoot tissue taken approximately 20 cm above the soil surface</tissue>
    </source>
</reference>
<feature type="region of interest" description="Disordered" evidence="1">
    <location>
        <begin position="1"/>
        <end position="33"/>
    </location>
</feature>
<protein>
    <submittedName>
        <fullName evidence="2">Uncharacterized protein</fullName>
    </submittedName>
</protein>
<proteinExistence type="predicted"/>
<organism evidence="2">
    <name type="scientific">Arundo donax</name>
    <name type="common">Giant reed</name>
    <name type="synonym">Donax arundinaceus</name>
    <dbReference type="NCBI Taxonomy" id="35708"/>
    <lineage>
        <taxon>Eukaryota</taxon>
        <taxon>Viridiplantae</taxon>
        <taxon>Streptophyta</taxon>
        <taxon>Embryophyta</taxon>
        <taxon>Tracheophyta</taxon>
        <taxon>Spermatophyta</taxon>
        <taxon>Magnoliopsida</taxon>
        <taxon>Liliopsida</taxon>
        <taxon>Poales</taxon>
        <taxon>Poaceae</taxon>
        <taxon>PACMAD clade</taxon>
        <taxon>Arundinoideae</taxon>
        <taxon>Arundineae</taxon>
        <taxon>Arundo</taxon>
    </lineage>
</organism>
<accession>A0A0A9CZZ6</accession>
<reference evidence="2" key="1">
    <citation type="submission" date="2014-09" db="EMBL/GenBank/DDBJ databases">
        <authorList>
            <person name="Magalhaes I.L.F."/>
            <person name="Oliveira U."/>
            <person name="Santos F.R."/>
            <person name="Vidigal T.H.D.A."/>
            <person name="Brescovit A.D."/>
            <person name="Santos A.J."/>
        </authorList>
    </citation>
    <scope>NUCLEOTIDE SEQUENCE</scope>
    <source>
        <tissue evidence="2">Shoot tissue taken approximately 20 cm above the soil surface</tissue>
    </source>
</reference>
<evidence type="ECO:0000313" key="2">
    <source>
        <dbReference type="EMBL" id="JAD78975.1"/>
    </source>
</evidence>